<evidence type="ECO:0000313" key="2">
    <source>
        <dbReference type="Proteomes" id="UP001303046"/>
    </source>
</evidence>
<accession>A0ABR1C3N6</accession>
<sequence length="66" mass="7342">MEVRLHPAISMFRCCNRYTQQGSRLSSALVQLPQLRDAGAHNASWMCVGRTDGQIAALYNSKISEC</sequence>
<organism evidence="1 2">
    <name type="scientific">Necator americanus</name>
    <name type="common">Human hookworm</name>
    <dbReference type="NCBI Taxonomy" id="51031"/>
    <lineage>
        <taxon>Eukaryota</taxon>
        <taxon>Metazoa</taxon>
        <taxon>Ecdysozoa</taxon>
        <taxon>Nematoda</taxon>
        <taxon>Chromadorea</taxon>
        <taxon>Rhabditida</taxon>
        <taxon>Rhabditina</taxon>
        <taxon>Rhabditomorpha</taxon>
        <taxon>Strongyloidea</taxon>
        <taxon>Ancylostomatidae</taxon>
        <taxon>Bunostominae</taxon>
        <taxon>Necator</taxon>
    </lineage>
</organism>
<dbReference type="Proteomes" id="UP001303046">
    <property type="component" value="Unassembled WGS sequence"/>
</dbReference>
<proteinExistence type="predicted"/>
<protein>
    <submittedName>
        <fullName evidence="1">Uncharacterized protein</fullName>
    </submittedName>
</protein>
<dbReference type="EMBL" id="JAVFWL010000002">
    <property type="protein sequence ID" value="KAK6732350.1"/>
    <property type="molecule type" value="Genomic_DNA"/>
</dbReference>
<name>A0ABR1C3N6_NECAM</name>
<gene>
    <name evidence="1" type="primary">Necator_chrII.g4417</name>
    <name evidence="1" type="ORF">RB195_016625</name>
</gene>
<reference evidence="1 2" key="1">
    <citation type="submission" date="2023-08" db="EMBL/GenBank/DDBJ databases">
        <title>A Necator americanus chromosomal reference genome.</title>
        <authorList>
            <person name="Ilik V."/>
            <person name="Petrzelkova K.J."/>
            <person name="Pardy F."/>
            <person name="Fuh T."/>
            <person name="Niatou-Singa F.S."/>
            <person name="Gouil Q."/>
            <person name="Baker L."/>
            <person name="Ritchie M.E."/>
            <person name="Jex A.R."/>
            <person name="Gazzola D."/>
            <person name="Li H."/>
            <person name="Toshio Fujiwara R."/>
            <person name="Zhan B."/>
            <person name="Aroian R.V."/>
            <person name="Pafco B."/>
            <person name="Schwarz E.M."/>
        </authorList>
    </citation>
    <scope>NUCLEOTIDE SEQUENCE [LARGE SCALE GENOMIC DNA]</scope>
    <source>
        <strain evidence="1 2">Aroian</strain>
        <tissue evidence="1">Whole animal</tissue>
    </source>
</reference>
<keyword evidence="2" id="KW-1185">Reference proteome</keyword>
<comment type="caution">
    <text evidence="1">The sequence shown here is derived from an EMBL/GenBank/DDBJ whole genome shotgun (WGS) entry which is preliminary data.</text>
</comment>
<evidence type="ECO:0000313" key="1">
    <source>
        <dbReference type="EMBL" id="KAK6732350.1"/>
    </source>
</evidence>